<dbReference type="Proteomes" id="UP000192276">
    <property type="component" value="Unassembled WGS sequence"/>
</dbReference>
<dbReference type="InterPro" id="IPR014942">
    <property type="entry name" value="AbiEii"/>
</dbReference>
<proteinExistence type="predicted"/>
<dbReference type="OrthoDB" id="9780929at2"/>
<evidence type="ECO:0008006" key="3">
    <source>
        <dbReference type="Google" id="ProtNLM"/>
    </source>
</evidence>
<dbReference type="Gene3D" id="3.10.450.620">
    <property type="entry name" value="JHP933, nucleotidyltransferase-like core domain"/>
    <property type="match status" value="1"/>
</dbReference>
<dbReference type="STRING" id="550983.A4R26_09400"/>
<comment type="caution">
    <text evidence="1">The sequence shown here is derived from an EMBL/GenBank/DDBJ whole genome shotgun (WGS) entry which is preliminary data.</text>
</comment>
<dbReference type="EMBL" id="LWBP01000254">
    <property type="protein sequence ID" value="OQP45701.1"/>
    <property type="molecule type" value="Genomic_DNA"/>
</dbReference>
<protein>
    <recommendedName>
        <fullName evidence="3">Nucleotidyltransferase</fullName>
    </recommendedName>
</protein>
<accession>A0A1V9EI10</accession>
<gene>
    <name evidence="1" type="ORF">A4R26_09400</name>
</gene>
<organism evidence="1 2">
    <name type="scientific">Niastella populi</name>
    <dbReference type="NCBI Taxonomy" id="550983"/>
    <lineage>
        <taxon>Bacteria</taxon>
        <taxon>Pseudomonadati</taxon>
        <taxon>Bacteroidota</taxon>
        <taxon>Chitinophagia</taxon>
        <taxon>Chitinophagales</taxon>
        <taxon>Chitinophagaceae</taxon>
        <taxon>Niastella</taxon>
    </lineage>
</organism>
<name>A0A1V9EI10_9BACT</name>
<evidence type="ECO:0000313" key="2">
    <source>
        <dbReference type="Proteomes" id="UP000192276"/>
    </source>
</evidence>
<dbReference type="Pfam" id="PF08843">
    <property type="entry name" value="AbiEii"/>
    <property type="match status" value="1"/>
</dbReference>
<keyword evidence="2" id="KW-1185">Reference proteome</keyword>
<dbReference type="AlphaFoldDB" id="A0A1V9EI10"/>
<reference evidence="2" key="1">
    <citation type="submission" date="2016-04" db="EMBL/GenBank/DDBJ databases">
        <authorList>
            <person name="Chen L."/>
            <person name="Zhuang W."/>
            <person name="Wang G."/>
        </authorList>
    </citation>
    <scope>NUCLEOTIDE SEQUENCE [LARGE SCALE GENOMIC DNA]</scope>
    <source>
        <strain evidence="2">208</strain>
    </source>
</reference>
<sequence>MTGWLKLTSEQRKASIDQAEQLSGISAKAIEKDWWVTLTLKALFRNLYSRYIVFKGGTSLSKCWKIIARFSEDIDIALSPEAFEMAYIENPSKTTVERLKRRGCAFISKELKTEVEKQISALGVPEGMIIISAAVIPNKFPDTDPQTLYIRYPSLYAPGSYISDEVKVEVSVRSLSIPFKTISIHSLLNEINPNSFYGENPFNVEAVAPGKTFLEKAFLLHEEFGKPDRSKIRSERMSRHLYDLGNIMKTTFSREALNDLRLYEYLINHRKYYYRISWFDYESLRPATISFVPPDDLLNVYRQDYERMQEQMIYGENLPFDELIDQLKILQSEFRKISNM</sequence>
<evidence type="ECO:0000313" key="1">
    <source>
        <dbReference type="EMBL" id="OQP45701.1"/>
    </source>
</evidence>